<dbReference type="Proteomes" id="UP001485043">
    <property type="component" value="Unassembled WGS sequence"/>
</dbReference>
<dbReference type="PANTHER" id="PTHR37834:SF2">
    <property type="entry name" value="ESTERASE, SGNH HYDROLASE-TYPE"/>
    <property type="match status" value="1"/>
</dbReference>
<accession>A0AAW1SLU8</accession>
<keyword evidence="2" id="KW-1185">Reference proteome</keyword>
<dbReference type="EMBL" id="JALJOV010001406">
    <property type="protein sequence ID" value="KAK9848332.1"/>
    <property type="molecule type" value="Genomic_DNA"/>
</dbReference>
<reference evidence="1 2" key="1">
    <citation type="journal article" date="2024" name="Nat. Commun.">
        <title>Phylogenomics reveals the evolutionary origins of lichenization in chlorophyte algae.</title>
        <authorList>
            <person name="Puginier C."/>
            <person name="Libourel C."/>
            <person name="Otte J."/>
            <person name="Skaloud P."/>
            <person name="Haon M."/>
            <person name="Grisel S."/>
            <person name="Petersen M."/>
            <person name="Berrin J.G."/>
            <person name="Delaux P.M."/>
            <person name="Dal Grande F."/>
            <person name="Keller J."/>
        </authorList>
    </citation>
    <scope>NUCLEOTIDE SEQUENCE [LARGE SCALE GENOMIC DNA]</scope>
    <source>
        <strain evidence="1 2">SAG 2523</strain>
    </source>
</reference>
<gene>
    <name evidence="1" type="ORF">WJX84_001969</name>
</gene>
<evidence type="ECO:0000313" key="1">
    <source>
        <dbReference type="EMBL" id="KAK9848332.1"/>
    </source>
</evidence>
<dbReference type="InterPro" id="IPR052762">
    <property type="entry name" value="PCW_deacetylase/CE"/>
</dbReference>
<proteinExistence type="predicted"/>
<comment type="caution">
    <text evidence="1">The sequence shown here is derived from an EMBL/GenBank/DDBJ whole genome shotgun (WGS) entry which is preliminary data.</text>
</comment>
<dbReference type="Gene3D" id="3.40.50.1110">
    <property type="entry name" value="SGNH hydrolase"/>
    <property type="match status" value="1"/>
</dbReference>
<protein>
    <recommendedName>
        <fullName evidence="3">SGNH hydrolase-type esterase domain-containing protein</fullName>
    </recommendedName>
</protein>
<organism evidence="1 2">
    <name type="scientific">Apatococcus fuscideae</name>
    <dbReference type="NCBI Taxonomy" id="2026836"/>
    <lineage>
        <taxon>Eukaryota</taxon>
        <taxon>Viridiplantae</taxon>
        <taxon>Chlorophyta</taxon>
        <taxon>core chlorophytes</taxon>
        <taxon>Trebouxiophyceae</taxon>
        <taxon>Chlorellales</taxon>
        <taxon>Chlorellaceae</taxon>
        <taxon>Apatococcus</taxon>
    </lineage>
</organism>
<dbReference type="SUPFAM" id="SSF52266">
    <property type="entry name" value="SGNH hydrolase"/>
    <property type="match status" value="1"/>
</dbReference>
<evidence type="ECO:0008006" key="3">
    <source>
        <dbReference type="Google" id="ProtNLM"/>
    </source>
</evidence>
<dbReference type="PANTHER" id="PTHR37834">
    <property type="entry name" value="GDSL-LIKE LIPASE/ACYLHYDROLASE DOMAIN PROTEIN (AFU_ORTHOLOGUE AFUA_2G00620)"/>
    <property type="match status" value="1"/>
</dbReference>
<dbReference type="InterPro" id="IPR036514">
    <property type="entry name" value="SGNH_hydro_sf"/>
</dbReference>
<sequence length="601" mass="67758">MTKVDESDDGEVLLHRFEIHEHGSFLDALPLVATDRKLEVIGDSIAVGYGNLGNLEDRTMSDICFPHGCGGKPCQITDASQSFAALVGNQLQAAVHVTAWSASGMTNAHFGAVPTIPNVGEFYEWYDGKRRGPAYDFDAFTPQVIVQAAGLNDFRVSKPAPDIHVWSSVYIQFLKKLTVLYPGVRIIMLQYPASALQAIAGHESELWLDTPAQYAQYDSYMRQTSAAAQAAGLSNIVYHKLDEGTGSEVKQGHAKPYILGGDQQPECTNCKRDEERTHFCRFAPYGLPPICPSRDQDWFLNYFMEEVDKGSVYAKGLLELTPCDLWPYIRGKTIWLIGDSIMQEHQQALSCFFLEFWPSLERAPISEDQALIDALLLDPEVGPFPWCAELVEGTRICHFRSNWGWQLIDTVLPLLPQLTQPGDLWIQNIGVWYNDPDSLRVDMNRFGQYYADHKHELPTMLWRQSSVQHFPLSPTGDFGGFWLPPHFPCKPIGGEMDSITVDPGTGHLVTDRPDLNIVQKGNFRNAVTNAIAEQMGIPVMQNWNQTVPIWQLHHHYHARWAHAGYSNGDCTHHCHPGMYEMWTYDLFLLFKQLEADGISSW</sequence>
<evidence type="ECO:0000313" key="2">
    <source>
        <dbReference type="Proteomes" id="UP001485043"/>
    </source>
</evidence>
<dbReference type="AlphaFoldDB" id="A0AAW1SLU8"/>
<name>A0AAW1SLU8_9CHLO</name>